<dbReference type="EMBL" id="CP043617">
    <property type="protein sequence ID" value="QFR49225.1"/>
    <property type="molecule type" value="Genomic_DNA"/>
</dbReference>
<keyword evidence="4" id="KW-1185">Reference proteome</keyword>
<dbReference type="Pfam" id="PF00990">
    <property type="entry name" value="GGDEF"/>
    <property type="match status" value="1"/>
</dbReference>
<organism evidence="3 4">
    <name type="scientific">Sulfurimonas lithotrophica</name>
    <dbReference type="NCBI Taxonomy" id="2590022"/>
    <lineage>
        <taxon>Bacteria</taxon>
        <taxon>Pseudomonadati</taxon>
        <taxon>Campylobacterota</taxon>
        <taxon>Epsilonproteobacteria</taxon>
        <taxon>Campylobacterales</taxon>
        <taxon>Sulfurimonadaceae</taxon>
        <taxon>Sulfurimonas</taxon>
    </lineage>
</organism>
<gene>
    <name evidence="3" type="ORF">FJR48_05575</name>
</gene>
<dbReference type="SUPFAM" id="SSF55073">
    <property type="entry name" value="Nucleotide cyclase"/>
    <property type="match status" value="1"/>
</dbReference>
<evidence type="ECO:0000313" key="3">
    <source>
        <dbReference type="EMBL" id="QFR49225.1"/>
    </source>
</evidence>
<evidence type="ECO:0000313" key="4">
    <source>
        <dbReference type="Proteomes" id="UP000326944"/>
    </source>
</evidence>
<dbReference type="Proteomes" id="UP000326944">
    <property type="component" value="Chromosome"/>
</dbReference>
<proteinExistence type="predicted"/>
<dbReference type="InterPro" id="IPR043128">
    <property type="entry name" value="Rev_trsase/Diguanyl_cyclase"/>
</dbReference>
<evidence type="ECO:0000256" key="1">
    <source>
        <dbReference type="SAM" id="Phobius"/>
    </source>
</evidence>
<dbReference type="KEGG" id="sulg:FJR48_05575"/>
<keyword evidence="1" id="KW-0472">Membrane</keyword>
<feature type="transmembrane region" description="Helical" evidence="1">
    <location>
        <begin position="165"/>
        <end position="185"/>
    </location>
</feature>
<feature type="domain" description="GGDEF" evidence="2">
    <location>
        <begin position="261"/>
        <end position="394"/>
    </location>
</feature>
<accession>A0A5P8P0J1</accession>
<dbReference type="Gene3D" id="3.30.70.270">
    <property type="match status" value="1"/>
</dbReference>
<dbReference type="RefSeq" id="WP_152307168.1">
    <property type="nucleotide sequence ID" value="NZ_CP043617.1"/>
</dbReference>
<evidence type="ECO:0000259" key="2">
    <source>
        <dbReference type="PROSITE" id="PS50887"/>
    </source>
</evidence>
<dbReference type="PROSITE" id="PS50887">
    <property type="entry name" value="GGDEF"/>
    <property type="match status" value="1"/>
</dbReference>
<dbReference type="OrthoDB" id="5333619at2"/>
<feature type="transmembrane region" description="Helical" evidence="1">
    <location>
        <begin position="12"/>
        <end position="31"/>
    </location>
</feature>
<protein>
    <submittedName>
        <fullName evidence="3">GGDEF domain-containing protein</fullName>
    </submittedName>
</protein>
<dbReference type="InterPro" id="IPR029787">
    <property type="entry name" value="Nucleotide_cyclase"/>
</dbReference>
<dbReference type="AlphaFoldDB" id="A0A5P8P0J1"/>
<reference evidence="3 4" key="1">
    <citation type="submission" date="2019-09" db="EMBL/GenBank/DDBJ databases">
        <title>Sulfurimonas gotlandica sp. nov., a chemoautotrophic and psychrotolerant epsilonproteobacterium isolated from a pelagic redoxcline, and an emended description of the genus Sulfurimonas.</title>
        <authorList>
            <person name="Wang S."/>
            <person name="Jiang L."/>
            <person name="Shao S."/>
        </authorList>
    </citation>
    <scope>NUCLEOTIDE SEQUENCE [LARGE SCALE GENOMIC DNA]</scope>
    <source>
        <strain evidence="3 4">GYSZ_1</strain>
    </source>
</reference>
<keyword evidence="1" id="KW-1133">Transmembrane helix</keyword>
<dbReference type="NCBIfam" id="TIGR00254">
    <property type="entry name" value="GGDEF"/>
    <property type="match status" value="1"/>
</dbReference>
<dbReference type="SMART" id="SM00267">
    <property type="entry name" value="GGDEF"/>
    <property type="match status" value="1"/>
</dbReference>
<keyword evidence="1" id="KW-0812">Transmembrane</keyword>
<name>A0A5P8P0J1_9BACT</name>
<dbReference type="InterPro" id="IPR000160">
    <property type="entry name" value="GGDEF_dom"/>
</dbReference>
<sequence length="400" mass="46292">MKISIKNVFKNILVFFSIFTLISASAVLFTFEQNNSFVKTDILNQQKQIIKTLKQIDKKDLELALIQYNGKSTELQYQINKLRELYEYDITGKYFLNNSNEYNNDLEKLSNLIEIFNEKAYTYYKSPNQSHDVKSDFDKAYITLEKQINSIIFKNVGYNKQKLQFMMKIAIVAFVLVTFSFLWYYSRLKKIYNDIAYLQAPSKSKKDYQISTLEADSISIRMRKKPDVKDNPNNIDPITKINNNKGLVSEYALKKNFKENNFTSVTILEVDNFSKTNRAFNQEFSQAALKKIAYTISLFEQPTDVIARTDYNQFTVILSRDSKEKAYKDMEAVREAISELKFVTQTKVPVQITVSGGFYIKPNNVVLNNAIAEAKQILAFAKSGGKNRISQKRDMEGVNI</sequence>